<reference evidence="2" key="2">
    <citation type="submission" date="2022-01" db="EMBL/GenBank/DDBJ databases">
        <authorList>
            <person name="Yamashiro T."/>
            <person name="Shiraishi A."/>
            <person name="Satake H."/>
            <person name="Nakayama K."/>
        </authorList>
    </citation>
    <scope>NUCLEOTIDE SEQUENCE</scope>
</reference>
<gene>
    <name evidence="2" type="ORF">Tco_0857219</name>
</gene>
<organism evidence="2 3">
    <name type="scientific">Tanacetum coccineum</name>
    <dbReference type="NCBI Taxonomy" id="301880"/>
    <lineage>
        <taxon>Eukaryota</taxon>
        <taxon>Viridiplantae</taxon>
        <taxon>Streptophyta</taxon>
        <taxon>Embryophyta</taxon>
        <taxon>Tracheophyta</taxon>
        <taxon>Spermatophyta</taxon>
        <taxon>Magnoliopsida</taxon>
        <taxon>eudicotyledons</taxon>
        <taxon>Gunneridae</taxon>
        <taxon>Pentapetalae</taxon>
        <taxon>asterids</taxon>
        <taxon>campanulids</taxon>
        <taxon>Asterales</taxon>
        <taxon>Asteraceae</taxon>
        <taxon>Asteroideae</taxon>
        <taxon>Anthemideae</taxon>
        <taxon>Anthemidinae</taxon>
        <taxon>Tanacetum</taxon>
    </lineage>
</organism>
<name>A0ABQ5B8C3_9ASTR</name>
<keyword evidence="3" id="KW-1185">Reference proteome</keyword>
<reference evidence="2" key="1">
    <citation type="journal article" date="2022" name="Int. J. Mol. Sci.">
        <title>Draft Genome of Tanacetum Coccineum: Genomic Comparison of Closely Related Tanacetum-Family Plants.</title>
        <authorList>
            <person name="Yamashiro T."/>
            <person name="Shiraishi A."/>
            <person name="Nakayama K."/>
            <person name="Satake H."/>
        </authorList>
    </citation>
    <scope>NUCLEOTIDE SEQUENCE</scope>
</reference>
<protein>
    <submittedName>
        <fullName evidence="2">Uncharacterized protein</fullName>
    </submittedName>
</protein>
<feature type="region of interest" description="Disordered" evidence="1">
    <location>
        <begin position="131"/>
        <end position="233"/>
    </location>
</feature>
<evidence type="ECO:0000313" key="3">
    <source>
        <dbReference type="Proteomes" id="UP001151760"/>
    </source>
</evidence>
<dbReference type="Proteomes" id="UP001151760">
    <property type="component" value="Unassembled WGS sequence"/>
</dbReference>
<accession>A0ABQ5B8C3</accession>
<proteinExistence type="predicted"/>
<evidence type="ECO:0000313" key="2">
    <source>
        <dbReference type="EMBL" id="GJT10177.1"/>
    </source>
</evidence>
<comment type="caution">
    <text evidence="2">The sequence shown here is derived from an EMBL/GenBank/DDBJ whole genome shotgun (WGS) entry which is preliminary data.</text>
</comment>
<dbReference type="EMBL" id="BQNB010012968">
    <property type="protein sequence ID" value="GJT10177.1"/>
    <property type="molecule type" value="Genomic_DNA"/>
</dbReference>
<feature type="compositionally biased region" description="Low complexity" evidence="1">
    <location>
        <begin position="154"/>
        <end position="167"/>
    </location>
</feature>
<feature type="compositionally biased region" description="Basic and acidic residues" evidence="1">
    <location>
        <begin position="200"/>
        <end position="213"/>
    </location>
</feature>
<feature type="compositionally biased region" description="Acidic residues" evidence="1">
    <location>
        <begin position="176"/>
        <end position="189"/>
    </location>
</feature>
<sequence>MEKEVAELKKDPLHTQVTALVDDHLDLRLGATREEFINFLSVSLTARITEQVKNQLPQILPEEVSNFAPPVIENMIQELLNKVTLVKVFSQLQSTYEAATTLTEFELKKIIIDKITEKARIKMKALLSGSNRGLKKRKTSKDAESTTGLKNKDSTSGSSKGTKSQPKSSRKIVQSEEPEFEVADTDMPQDQEGNLGNDNNEPRKEAASRRDWFTKPTRPQEPIDPDWNVGKTP</sequence>
<evidence type="ECO:0000256" key="1">
    <source>
        <dbReference type="SAM" id="MobiDB-lite"/>
    </source>
</evidence>